<protein>
    <submittedName>
        <fullName evidence="1">Uncharacterized protein</fullName>
    </submittedName>
</protein>
<dbReference type="Proteomes" id="UP001066276">
    <property type="component" value="Chromosome 7"/>
</dbReference>
<gene>
    <name evidence="1" type="ORF">NDU88_001606</name>
</gene>
<evidence type="ECO:0000313" key="2">
    <source>
        <dbReference type="Proteomes" id="UP001066276"/>
    </source>
</evidence>
<keyword evidence="2" id="KW-1185">Reference proteome</keyword>
<name>A0AAV7PBQ5_PLEWA</name>
<evidence type="ECO:0000313" key="1">
    <source>
        <dbReference type="EMBL" id="KAJ1123133.1"/>
    </source>
</evidence>
<organism evidence="1 2">
    <name type="scientific">Pleurodeles waltl</name>
    <name type="common">Iberian ribbed newt</name>
    <dbReference type="NCBI Taxonomy" id="8319"/>
    <lineage>
        <taxon>Eukaryota</taxon>
        <taxon>Metazoa</taxon>
        <taxon>Chordata</taxon>
        <taxon>Craniata</taxon>
        <taxon>Vertebrata</taxon>
        <taxon>Euteleostomi</taxon>
        <taxon>Amphibia</taxon>
        <taxon>Batrachia</taxon>
        <taxon>Caudata</taxon>
        <taxon>Salamandroidea</taxon>
        <taxon>Salamandridae</taxon>
        <taxon>Pleurodelinae</taxon>
        <taxon>Pleurodeles</taxon>
    </lineage>
</organism>
<sequence>MSCAQSKRLFHRRWPGNSRLSVLGMLAHAFTSTIRLARSGVVAAGLPSPLLQAQLPTTETPAMLGCDPLGLPRGLPAPRSTDAVRGQLGPLIRALVSGPKVSIRFTAADSQVWARYLCHCFRPGYLVGPLFSVPSLAQSLLFSIWRALRDLSLSAPQVPVAALSLSLSEADAVLQAAFCVWGPRQASV</sequence>
<dbReference type="AlphaFoldDB" id="A0AAV7PBQ5"/>
<comment type="caution">
    <text evidence="1">The sequence shown here is derived from an EMBL/GenBank/DDBJ whole genome shotgun (WGS) entry which is preliminary data.</text>
</comment>
<accession>A0AAV7PBQ5</accession>
<dbReference type="EMBL" id="JANPWB010000011">
    <property type="protein sequence ID" value="KAJ1123133.1"/>
    <property type="molecule type" value="Genomic_DNA"/>
</dbReference>
<reference evidence="1" key="1">
    <citation type="journal article" date="2022" name="bioRxiv">
        <title>Sequencing and chromosome-scale assembly of the giantPleurodeles waltlgenome.</title>
        <authorList>
            <person name="Brown T."/>
            <person name="Elewa A."/>
            <person name="Iarovenko S."/>
            <person name="Subramanian E."/>
            <person name="Araus A.J."/>
            <person name="Petzold A."/>
            <person name="Susuki M."/>
            <person name="Suzuki K.-i.T."/>
            <person name="Hayashi T."/>
            <person name="Toyoda A."/>
            <person name="Oliveira C."/>
            <person name="Osipova E."/>
            <person name="Leigh N.D."/>
            <person name="Simon A."/>
            <person name="Yun M.H."/>
        </authorList>
    </citation>
    <scope>NUCLEOTIDE SEQUENCE</scope>
    <source>
        <strain evidence="1">20211129_DDA</strain>
        <tissue evidence="1">Liver</tissue>
    </source>
</reference>
<proteinExistence type="predicted"/>